<evidence type="ECO:0000259" key="6">
    <source>
        <dbReference type="PROSITE" id="PS51198"/>
    </source>
</evidence>
<evidence type="ECO:0000256" key="2">
    <source>
        <dbReference type="ARBA" id="ARBA00022801"/>
    </source>
</evidence>
<dbReference type="InterPro" id="IPR000212">
    <property type="entry name" value="DNA_helicase_UvrD/REP"/>
</dbReference>
<dbReference type="GO" id="GO:0005829">
    <property type="term" value="C:cytosol"/>
    <property type="evidence" value="ECO:0007669"/>
    <property type="project" value="TreeGrafter"/>
</dbReference>
<dbReference type="InterPro" id="IPR048227">
    <property type="entry name" value="HelD-like_actinomycetes"/>
</dbReference>
<dbReference type="Proteomes" id="UP001165136">
    <property type="component" value="Unassembled WGS sequence"/>
</dbReference>
<evidence type="ECO:0000256" key="1">
    <source>
        <dbReference type="ARBA" id="ARBA00022741"/>
    </source>
</evidence>
<organism evidence="7 8">
    <name type="scientific">Amycolatopsis taiwanensis</name>
    <dbReference type="NCBI Taxonomy" id="342230"/>
    <lineage>
        <taxon>Bacteria</taxon>
        <taxon>Bacillati</taxon>
        <taxon>Actinomycetota</taxon>
        <taxon>Actinomycetes</taxon>
        <taxon>Pseudonocardiales</taxon>
        <taxon>Pseudonocardiaceae</taxon>
        <taxon>Amycolatopsis</taxon>
    </lineage>
</organism>
<sequence length="736" mass="81191">MHCEGHVSTGYEDELRSERSYVAGLYTRLDAERARVKGKYDAALRGNGGTPMERDVEVRALGKQMKRLGVTDDGLCFGRLDTVSGDHSYIGRIGLFDEENSYEPVLLDWRAPASRAFYVATGASPEGMRRRRQFHTRGRHVVDFTDEVFGRPSAGERGDAALLAAVNAPRGEGMRDIVATIQAEQDEIIRLDHPGVLVIEGGPGTGKTVVALHRVAYLLYTQRERMERHGVLVVGPNPTFLNHIGRVLPSLGESDVVFMTTGDFVPGLHVTAEDTPEAARLKGSLKILDVLAAAIADRQRLPENPLPIELSDVTVQIDAETAEWAIQEARASGLPHNEARATFTEIVTYVLTERAIARIGRGWLTRKDREAWEDMRADLLKELAENDAFIAALDELWPILTPETLLAPLYASPERLQAAGADQALWRADGEAWTVSDVPLLDELVDLLGRDKSAEQVADQAVEAERKAEAEYAAGVMDLMKLDREEMDEDILLAAENLLYAEDLADRFVERDTRDLAERAAADRDWTYRHVVVDEAQELSEMDWRVLMRRCPNRSFTVVGDLAQRRSEAGATSWGTMLDRYVPGRWVYRSLSVNYRTPAEIMNVAAALLAEFAPGVQPPESVRACGVQPWSRLVTEDELPDAIEEFVRDEAGREGTSVVIGPPGVPGTVTASETKGLEFDAVLVVEPERILADGPRGAAELYVALTRATQRLGVLHQNPLPRALTGLVDRGTPTKA</sequence>
<keyword evidence="3 5" id="KW-0347">Helicase</keyword>
<gene>
    <name evidence="7" type="ORF">Atai01_81670</name>
</gene>
<proteinExistence type="predicted"/>
<keyword evidence="8" id="KW-1185">Reference proteome</keyword>
<dbReference type="NCBIfam" id="NF041465">
    <property type="entry name" value="HelD_MYCSM"/>
    <property type="match status" value="1"/>
</dbReference>
<comment type="caution">
    <text evidence="7">The sequence shown here is derived from an EMBL/GenBank/DDBJ whole genome shotgun (WGS) entry which is preliminary data.</text>
</comment>
<dbReference type="Gene3D" id="3.40.50.300">
    <property type="entry name" value="P-loop containing nucleotide triphosphate hydrolases"/>
    <property type="match status" value="3"/>
</dbReference>
<dbReference type="NCBIfam" id="NF041258">
    <property type="entry name" value="motor_HelR_2"/>
    <property type="match status" value="1"/>
</dbReference>
<name>A0A9W6R9R3_9PSEU</name>
<evidence type="ECO:0000256" key="4">
    <source>
        <dbReference type="ARBA" id="ARBA00022840"/>
    </source>
</evidence>
<feature type="domain" description="UvrD-like helicase ATP-binding" evidence="6">
    <location>
        <begin position="180"/>
        <end position="598"/>
    </location>
</feature>
<keyword evidence="1 5" id="KW-0547">Nucleotide-binding</keyword>
<accession>A0A9W6R9R3</accession>
<dbReference type="GO" id="GO:0043138">
    <property type="term" value="F:3'-5' DNA helicase activity"/>
    <property type="evidence" value="ECO:0007669"/>
    <property type="project" value="TreeGrafter"/>
</dbReference>
<dbReference type="GO" id="GO:0005524">
    <property type="term" value="F:ATP binding"/>
    <property type="evidence" value="ECO:0007669"/>
    <property type="project" value="UniProtKB-UniRule"/>
</dbReference>
<dbReference type="InterPro" id="IPR027417">
    <property type="entry name" value="P-loop_NTPase"/>
</dbReference>
<dbReference type="SUPFAM" id="SSF52540">
    <property type="entry name" value="P-loop containing nucleoside triphosphate hydrolases"/>
    <property type="match status" value="1"/>
</dbReference>
<dbReference type="EMBL" id="BSTI01000039">
    <property type="protein sequence ID" value="GLY71548.1"/>
    <property type="molecule type" value="Genomic_DNA"/>
</dbReference>
<keyword evidence="4 5" id="KW-0067">ATP-binding</keyword>
<evidence type="ECO:0000313" key="7">
    <source>
        <dbReference type="EMBL" id="GLY71548.1"/>
    </source>
</evidence>
<dbReference type="InterPro" id="IPR014016">
    <property type="entry name" value="UvrD-like_ATP-bd"/>
</dbReference>
<keyword evidence="2 5" id="KW-0378">Hydrolase</keyword>
<feature type="binding site" evidence="5">
    <location>
        <begin position="201"/>
        <end position="208"/>
    </location>
    <ligand>
        <name>ATP</name>
        <dbReference type="ChEBI" id="CHEBI:30616"/>
    </ligand>
</feature>
<reference evidence="7" key="1">
    <citation type="submission" date="2023-03" db="EMBL/GenBank/DDBJ databases">
        <title>Amycolatopsis taiwanensis NBRC 103393.</title>
        <authorList>
            <person name="Ichikawa N."/>
            <person name="Sato H."/>
            <person name="Tonouchi N."/>
        </authorList>
    </citation>
    <scope>NUCLEOTIDE SEQUENCE</scope>
    <source>
        <strain evidence="7">NBRC 103393</strain>
    </source>
</reference>
<dbReference type="GO" id="GO:0000725">
    <property type="term" value="P:recombinational repair"/>
    <property type="evidence" value="ECO:0007669"/>
    <property type="project" value="TreeGrafter"/>
</dbReference>
<dbReference type="PROSITE" id="PS51198">
    <property type="entry name" value="UVRD_HELICASE_ATP_BIND"/>
    <property type="match status" value="1"/>
</dbReference>
<evidence type="ECO:0000256" key="5">
    <source>
        <dbReference type="PROSITE-ProRule" id="PRU00560"/>
    </source>
</evidence>
<dbReference type="GO" id="GO:0003677">
    <property type="term" value="F:DNA binding"/>
    <property type="evidence" value="ECO:0007669"/>
    <property type="project" value="InterPro"/>
</dbReference>
<dbReference type="PANTHER" id="PTHR11070">
    <property type="entry name" value="UVRD / RECB / PCRA DNA HELICASE FAMILY MEMBER"/>
    <property type="match status" value="1"/>
</dbReference>
<evidence type="ECO:0000256" key="3">
    <source>
        <dbReference type="ARBA" id="ARBA00022806"/>
    </source>
</evidence>
<protein>
    <submittedName>
        <fullName evidence="7">DNA helicase</fullName>
    </submittedName>
</protein>
<evidence type="ECO:0000313" key="8">
    <source>
        <dbReference type="Proteomes" id="UP001165136"/>
    </source>
</evidence>
<dbReference type="PANTHER" id="PTHR11070:SF45">
    <property type="entry name" value="DNA 3'-5' HELICASE"/>
    <property type="match status" value="1"/>
</dbReference>
<dbReference type="AlphaFoldDB" id="A0A9W6R9R3"/>
<dbReference type="GO" id="GO:0016787">
    <property type="term" value="F:hydrolase activity"/>
    <property type="evidence" value="ECO:0007669"/>
    <property type="project" value="UniProtKB-UniRule"/>
</dbReference>